<reference evidence="2 3" key="1">
    <citation type="submission" date="2023-04" db="EMBL/GenBank/DDBJ databases">
        <title>Complete genome sequence of Alisedimentitalea scapharcae.</title>
        <authorList>
            <person name="Rong J.-C."/>
            <person name="Yi M.-L."/>
            <person name="Zhao Q."/>
        </authorList>
    </citation>
    <scope>NUCLEOTIDE SEQUENCE [LARGE SCALE GENOMIC DNA]</scope>
    <source>
        <strain evidence="2 3">KCTC 42119</strain>
    </source>
</reference>
<evidence type="ECO:0000259" key="1">
    <source>
        <dbReference type="Pfam" id="PF00501"/>
    </source>
</evidence>
<name>A0ABZ2XR81_9RHOB</name>
<dbReference type="InterPro" id="IPR042099">
    <property type="entry name" value="ANL_N_sf"/>
</dbReference>
<dbReference type="Proteomes" id="UP001623232">
    <property type="component" value="Chromosome"/>
</dbReference>
<organism evidence="2 3">
    <name type="scientific">Aliisedimentitalea scapharcae</name>
    <dbReference type="NCBI Taxonomy" id="1524259"/>
    <lineage>
        <taxon>Bacteria</taxon>
        <taxon>Pseudomonadati</taxon>
        <taxon>Pseudomonadota</taxon>
        <taxon>Alphaproteobacteria</taxon>
        <taxon>Rhodobacterales</taxon>
        <taxon>Roseobacteraceae</taxon>
        <taxon>Aliisedimentitalea</taxon>
    </lineage>
</organism>
<dbReference type="RefSeq" id="WP_406646043.1">
    <property type="nucleotide sequence ID" value="NZ_CP123584.1"/>
</dbReference>
<dbReference type="Gene3D" id="3.40.50.12780">
    <property type="entry name" value="N-terminal domain of ligase-like"/>
    <property type="match status" value="1"/>
</dbReference>
<dbReference type="Pfam" id="PF00501">
    <property type="entry name" value="AMP-binding"/>
    <property type="match status" value="1"/>
</dbReference>
<sequence length="469" mass="50579">MTTAADMILATLADRPNAALIEHRNTWYSRGEFLARAHARAAMLHGAGVKPGDTIMIIASDTLSALDTLIGCWIVGAAGCLVDFRTPPDRLTEWQNRLTPKVIVSTRPVRGFKTLVQDMHPSPMQAPRHIHETADDATAIWFSSSGTTGAPKLHPRSGINLGATIDYYKTRLPTPEQGASLCATSVAYSASCFRCLRNLASGKPIVALDPVHRLDELDAALTREDVSDCSLPPSTLRRLTALSGSIPRYPQLALLVAVGGPASPDDKVATVTRLSPNFRMTYSAVGFGAICVIQGREILERPTSCGKPFDGVHVSIRSGDRVCTRNEIGRVHVSSDQVEDACPGDMGWLDDDGYLHITGREEGLLSRKGVNFPAERITMAALRLAGIEEAAVLTQPDADGGDEIHLIVQSKITDTNKITRDLRILLPASEFPDHIQIRPSIPLNAGGKIDLKGLTDLVFPLKADMPHAS</sequence>
<accession>A0ABZ2XR81</accession>
<evidence type="ECO:0000313" key="2">
    <source>
        <dbReference type="EMBL" id="WZK88609.1"/>
    </source>
</evidence>
<dbReference type="Gene3D" id="3.30.300.30">
    <property type="match status" value="1"/>
</dbReference>
<dbReference type="SUPFAM" id="SSF56801">
    <property type="entry name" value="Acetyl-CoA synthetase-like"/>
    <property type="match status" value="1"/>
</dbReference>
<protein>
    <submittedName>
        <fullName evidence="2">Class I adenylate-forming enzyme family protein</fullName>
    </submittedName>
</protein>
<dbReference type="InterPro" id="IPR050237">
    <property type="entry name" value="ATP-dep_AMP-bd_enzyme"/>
</dbReference>
<gene>
    <name evidence="2" type="ORF">QEZ52_18705</name>
</gene>
<dbReference type="PANTHER" id="PTHR43767:SF1">
    <property type="entry name" value="NONRIBOSOMAL PEPTIDE SYNTHASE PES1 (EUROFUNG)-RELATED"/>
    <property type="match status" value="1"/>
</dbReference>
<dbReference type="PANTHER" id="PTHR43767">
    <property type="entry name" value="LONG-CHAIN-FATTY-ACID--COA LIGASE"/>
    <property type="match status" value="1"/>
</dbReference>
<dbReference type="EMBL" id="CP123584">
    <property type="protein sequence ID" value="WZK88609.1"/>
    <property type="molecule type" value="Genomic_DNA"/>
</dbReference>
<dbReference type="InterPro" id="IPR000873">
    <property type="entry name" value="AMP-dep_synth/lig_dom"/>
</dbReference>
<evidence type="ECO:0000313" key="3">
    <source>
        <dbReference type="Proteomes" id="UP001623232"/>
    </source>
</evidence>
<keyword evidence="3" id="KW-1185">Reference proteome</keyword>
<feature type="domain" description="AMP-dependent synthetase/ligase" evidence="1">
    <location>
        <begin position="16"/>
        <end position="338"/>
    </location>
</feature>
<proteinExistence type="predicted"/>
<dbReference type="InterPro" id="IPR045851">
    <property type="entry name" value="AMP-bd_C_sf"/>
</dbReference>